<evidence type="ECO:0000256" key="5">
    <source>
        <dbReference type="SAM" id="MobiDB-lite"/>
    </source>
</evidence>
<dbReference type="EMBL" id="CM035423">
    <property type="protein sequence ID" value="KAH7365962.1"/>
    <property type="molecule type" value="Genomic_DNA"/>
</dbReference>
<gene>
    <name evidence="9" type="ORF">KP509_18G056400</name>
</gene>
<comment type="caution">
    <text evidence="9">The sequence shown here is derived from an EMBL/GenBank/DDBJ whole genome shotgun (WGS) entry which is preliminary data.</text>
</comment>
<dbReference type="PANTHER" id="PTHR21576">
    <property type="entry name" value="UNCHARACTERIZED NODULIN-LIKE PROTEIN"/>
    <property type="match status" value="1"/>
</dbReference>
<proteinExistence type="predicted"/>
<name>A0A8T2SRS4_CERRI</name>
<reference evidence="9" key="1">
    <citation type="submission" date="2021-08" db="EMBL/GenBank/DDBJ databases">
        <title>WGS assembly of Ceratopteris richardii.</title>
        <authorList>
            <person name="Marchant D.B."/>
            <person name="Chen G."/>
            <person name="Jenkins J."/>
            <person name="Shu S."/>
            <person name="Leebens-Mack J."/>
            <person name="Grimwood J."/>
            <person name="Schmutz J."/>
            <person name="Soltis P."/>
            <person name="Soltis D."/>
            <person name="Chen Z.-H."/>
        </authorList>
    </citation>
    <scope>NUCLEOTIDE SEQUENCE</scope>
    <source>
        <strain evidence="9">Whitten #5841</strain>
        <tissue evidence="9">Leaf</tissue>
    </source>
</reference>
<dbReference type="CDD" id="cd17354">
    <property type="entry name" value="MFS_Mch1p_like"/>
    <property type="match status" value="1"/>
</dbReference>
<keyword evidence="3 6" id="KW-1133">Transmembrane helix</keyword>
<evidence type="ECO:0000256" key="3">
    <source>
        <dbReference type="ARBA" id="ARBA00022989"/>
    </source>
</evidence>
<feature type="transmembrane region" description="Helical" evidence="6">
    <location>
        <begin position="219"/>
        <end position="239"/>
    </location>
</feature>
<dbReference type="Gene3D" id="1.20.1250.20">
    <property type="entry name" value="MFS general substrate transporter like domains"/>
    <property type="match status" value="2"/>
</dbReference>
<evidence type="ECO:0000313" key="10">
    <source>
        <dbReference type="Proteomes" id="UP000825935"/>
    </source>
</evidence>
<feature type="transmembrane region" description="Helical" evidence="6">
    <location>
        <begin position="89"/>
        <end position="112"/>
    </location>
</feature>
<dbReference type="SUPFAM" id="SSF103473">
    <property type="entry name" value="MFS general substrate transporter"/>
    <property type="match status" value="1"/>
</dbReference>
<evidence type="ECO:0000256" key="4">
    <source>
        <dbReference type="ARBA" id="ARBA00023136"/>
    </source>
</evidence>
<feature type="transmembrane region" description="Helical" evidence="6">
    <location>
        <begin position="187"/>
        <end position="207"/>
    </location>
</feature>
<evidence type="ECO:0000256" key="2">
    <source>
        <dbReference type="ARBA" id="ARBA00022692"/>
    </source>
</evidence>
<keyword evidence="10" id="KW-1185">Reference proteome</keyword>
<dbReference type="GO" id="GO:0016020">
    <property type="term" value="C:membrane"/>
    <property type="evidence" value="ECO:0007669"/>
    <property type="project" value="UniProtKB-SubCell"/>
</dbReference>
<comment type="subcellular location">
    <subcellularLocation>
        <location evidence="1">Membrane</location>
        <topology evidence="1">Multi-pass membrane protein</topology>
    </subcellularLocation>
</comment>
<keyword evidence="4 6" id="KW-0472">Membrane</keyword>
<evidence type="ECO:0000313" key="9">
    <source>
        <dbReference type="EMBL" id="KAH7365962.1"/>
    </source>
</evidence>
<feature type="transmembrane region" description="Helical" evidence="6">
    <location>
        <begin position="407"/>
        <end position="427"/>
    </location>
</feature>
<dbReference type="Pfam" id="PF06813">
    <property type="entry name" value="Nodulin-like"/>
    <property type="match status" value="1"/>
</dbReference>
<evidence type="ECO:0000256" key="6">
    <source>
        <dbReference type="SAM" id="Phobius"/>
    </source>
</evidence>
<dbReference type="InterPro" id="IPR036259">
    <property type="entry name" value="MFS_trans_sf"/>
</dbReference>
<keyword evidence="2 6" id="KW-0812">Transmembrane</keyword>
<feature type="transmembrane region" description="Helical" evidence="6">
    <location>
        <begin position="433"/>
        <end position="450"/>
    </location>
</feature>
<feature type="transmembrane region" description="Helical" evidence="6">
    <location>
        <begin position="25"/>
        <end position="44"/>
    </location>
</feature>
<feature type="transmembrane region" description="Helical" evidence="6">
    <location>
        <begin position="157"/>
        <end position="175"/>
    </location>
</feature>
<dbReference type="Pfam" id="PF23262">
    <property type="entry name" value="NFD4_C"/>
    <property type="match status" value="1"/>
</dbReference>
<feature type="domain" description="NFD4 C-terminal" evidence="8">
    <location>
        <begin position="335"/>
        <end position="543"/>
    </location>
</feature>
<evidence type="ECO:0008006" key="11">
    <source>
        <dbReference type="Google" id="ProtNLM"/>
    </source>
</evidence>
<feature type="transmembrane region" description="Helical" evidence="6">
    <location>
        <begin position="515"/>
        <end position="536"/>
    </location>
</feature>
<feature type="transmembrane region" description="Helical" evidence="6">
    <location>
        <begin position="338"/>
        <end position="356"/>
    </location>
</feature>
<evidence type="ECO:0000259" key="8">
    <source>
        <dbReference type="Pfam" id="PF23262"/>
    </source>
</evidence>
<dbReference type="InterPro" id="IPR056555">
    <property type="entry name" value="NFD4_C"/>
</dbReference>
<sequence>MEKLIAGRQIARQGPRLAAMLRSPWMVVAVSVLVQCFTGGSYNFSIYSQSIKESLQLTQEQLDSISVAKDIGANVGVISGFIYDFFPTWMVLAFAAILSLVGNLMIWLSITYRVPSPPLWLVCIYAFLASNSQTFSNTAVVVTCVKIFPVSRGTIVGLMKGCLGLSGAILVQFYLTMFGNNEQSFPLMMACLGPFICVAGMFFIQPVRPIVSREEKSSINLCSIIILSLSAYLFAVIVLESFTSPGRSLRIAIVCGILVILICPLGLVAKSEQNGNSSNETSEPERNDYLPLPEEPQAQEEPHEICSSLDNSGKSKELEMPDRGGGISLLQAFLSLDFWLLFVASACGMGSGLTIINNMSQLGLSLGYNTNEISTFVSLWSIWNFLGRFGAGHISELFFQSKGLSRPLFIIITLGIMVFGHICIAIGFPNALYVGPILVGTCYGAQWSLMPTISSELFGLKSFGAIFNTIAIASPISSYILSVKVTGYIYDMEAKKEHHGLSKSSSCSGVHCFRLSLLIMAGVCAFGSVLSVFLFLRTRRFYSRLRQSIS</sequence>
<dbReference type="AlphaFoldDB" id="A0A8T2SRS4"/>
<organism evidence="9 10">
    <name type="scientific">Ceratopteris richardii</name>
    <name type="common">Triangle waterfern</name>
    <dbReference type="NCBI Taxonomy" id="49495"/>
    <lineage>
        <taxon>Eukaryota</taxon>
        <taxon>Viridiplantae</taxon>
        <taxon>Streptophyta</taxon>
        <taxon>Embryophyta</taxon>
        <taxon>Tracheophyta</taxon>
        <taxon>Polypodiopsida</taxon>
        <taxon>Polypodiidae</taxon>
        <taxon>Polypodiales</taxon>
        <taxon>Pteridineae</taxon>
        <taxon>Pteridaceae</taxon>
        <taxon>Parkerioideae</taxon>
        <taxon>Ceratopteris</taxon>
    </lineage>
</organism>
<dbReference type="InterPro" id="IPR010658">
    <property type="entry name" value="Nodulin-like"/>
</dbReference>
<dbReference type="Proteomes" id="UP000825935">
    <property type="component" value="Chromosome 18"/>
</dbReference>
<feature type="domain" description="Nodulin-like" evidence="7">
    <location>
        <begin position="24"/>
        <end position="265"/>
    </location>
</feature>
<dbReference type="OrthoDB" id="410267at2759"/>
<feature type="compositionally biased region" description="Polar residues" evidence="5">
    <location>
        <begin position="272"/>
        <end position="281"/>
    </location>
</feature>
<feature type="region of interest" description="Disordered" evidence="5">
    <location>
        <begin position="272"/>
        <end position="306"/>
    </location>
</feature>
<dbReference type="OMA" id="FYGFTFC"/>
<evidence type="ECO:0000256" key="1">
    <source>
        <dbReference type="ARBA" id="ARBA00004141"/>
    </source>
</evidence>
<protein>
    <recommendedName>
        <fullName evidence="11">Nodulin-like domain-containing protein</fullName>
    </recommendedName>
</protein>
<accession>A0A8T2SRS4</accession>
<evidence type="ECO:0000259" key="7">
    <source>
        <dbReference type="Pfam" id="PF06813"/>
    </source>
</evidence>
<feature type="transmembrane region" description="Helical" evidence="6">
    <location>
        <begin position="251"/>
        <end position="269"/>
    </location>
</feature>
<dbReference type="PANTHER" id="PTHR21576:SF22">
    <property type="entry name" value="F25A4.25 PROTEIN"/>
    <property type="match status" value="1"/>
</dbReference>